<organism evidence="9 10">
    <name type="scientific">Cyphellophora attinorum</name>
    <dbReference type="NCBI Taxonomy" id="1664694"/>
    <lineage>
        <taxon>Eukaryota</taxon>
        <taxon>Fungi</taxon>
        <taxon>Dikarya</taxon>
        <taxon>Ascomycota</taxon>
        <taxon>Pezizomycotina</taxon>
        <taxon>Eurotiomycetes</taxon>
        <taxon>Chaetothyriomycetidae</taxon>
        <taxon>Chaetothyriales</taxon>
        <taxon>Cyphellophoraceae</taxon>
        <taxon>Cyphellophora</taxon>
    </lineage>
</organism>
<keyword evidence="3" id="KW-0805">Transcription regulation</keyword>
<evidence type="ECO:0000256" key="5">
    <source>
        <dbReference type="ARBA" id="ARBA00023163"/>
    </source>
</evidence>
<name>A0A0N1H1Q2_9EURO</name>
<accession>A0A0N1H1Q2</accession>
<feature type="region of interest" description="Disordered" evidence="7">
    <location>
        <begin position="33"/>
        <end position="107"/>
    </location>
</feature>
<dbReference type="RefSeq" id="XP_017998313.1">
    <property type="nucleotide sequence ID" value="XM_018141031.1"/>
</dbReference>
<dbReference type="EMBL" id="LFJN01000019">
    <property type="protein sequence ID" value="KPI38350.1"/>
    <property type="molecule type" value="Genomic_DNA"/>
</dbReference>
<dbReference type="Gene3D" id="4.10.240.10">
    <property type="entry name" value="Zn(2)-C6 fungal-type DNA-binding domain"/>
    <property type="match status" value="1"/>
</dbReference>
<feature type="region of interest" description="Disordered" evidence="7">
    <location>
        <begin position="290"/>
        <end position="430"/>
    </location>
</feature>
<feature type="compositionally biased region" description="Low complexity" evidence="7">
    <location>
        <begin position="358"/>
        <end position="367"/>
    </location>
</feature>
<feature type="domain" description="Zn(2)-C6 fungal-type" evidence="8">
    <location>
        <begin position="166"/>
        <end position="195"/>
    </location>
</feature>
<feature type="compositionally biased region" description="Pro residues" evidence="7">
    <location>
        <begin position="36"/>
        <end position="63"/>
    </location>
</feature>
<keyword evidence="10" id="KW-1185">Reference proteome</keyword>
<dbReference type="InterPro" id="IPR050335">
    <property type="entry name" value="ERT1_acuK_gluconeogen_tf"/>
</dbReference>
<dbReference type="GO" id="GO:0003677">
    <property type="term" value="F:DNA binding"/>
    <property type="evidence" value="ECO:0007669"/>
    <property type="project" value="UniProtKB-KW"/>
</dbReference>
<feature type="region of interest" description="Disordered" evidence="7">
    <location>
        <begin position="186"/>
        <end position="276"/>
    </location>
</feature>
<dbReference type="SUPFAM" id="SSF57701">
    <property type="entry name" value="Zn2/Cys6 DNA-binding domain"/>
    <property type="match status" value="1"/>
</dbReference>
<protein>
    <recommendedName>
        <fullName evidence="8">Zn(2)-C6 fungal-type domain-containing protein</fullName>
    </recommendedName>
</protein>
<dbReference type="Pfam" id="PF00172">
    <property type="entry name" value="Zn_clus"/>
    <property type="match status" value="1"/>
</dbReference>
<feature type="compositionally biased region" description="Polar residues" evidence="7">
    <location>
        <begin position="231"/>
        <end position="247"/>
    </location>
</feature>
<evidence type="ECO:0000256" key="1">
    <source>
        <dbReference type="ARBA" id="ARBA00022723"/>
    </source>
</evidence>
<feature type="region of interest" description="Disordered" evidence="7">
    <location>
        <begin position="129"/>
        <end position="157"/>
    </location>
</feature>
<evidence type="ECO:0000259" key="8">
    <source>
        <dbReference type="PROSITE" id="PS50048"/>
    </source>
</evidence>
<dbReference type="Proteomes" id="UP000038010">
    <property type="component" value="Unassembled WGS sequence"/>
</dbReference>
<dbReference type="PROSITE" id="PS00463">
    <property type="entry name" value="ZN2_CY6_FUNGAL_1"/>
    <property type="match status" value="1"/>
</dbReference>
<feature type="compositionally biased region" description="Basic and acidic residues" evidence="7">
    <location>
        <begin position="208"/>
        <end position="219"/>
    </location>
</feature>
<feature type="compositionally biased region" description="Basic and acidic residues" evidence="7">
    <location>
        <begin position="190"/>
        <end position="199"/>
    </location>
</feature>
<keyword evidence="4" id="KW-0238">DNA-binding</keyword>
<feature type="compositionally biased region" description="Pro residues" evidence="7">
    <location>
        <begin position="87"/>
        <end position="101"/>
    </location>
</feature>
<evidence type="ECO:0000313" key="9">
    <source>
        <dbReference type="EMBL" id="KPI38350.1"/>
    </source>
</evidence>
<reference evidence="9 10" key="1">
    <citation type="submission" date="2015-06" db="EMBL/GenBank/DDBJ databases">
        <title>Draft genome of the ant-associated black yeast Phialophora attae CBS 131958.</title>
        <authorList>
            <person name="Moreno L.F."/>
            <person name="Stielow B.J."/>
            <person name="de Hoog S."/>
            <person name="Vicente V.A."/>
            <person name="Weiss V.A."/>
            <person name="de Vries M."/>
            <person name="Cruz L.M."/>
            <person name="Souza E.M."/>
        </authorList>
    </citation>
    <scope>NUCLEOTIDE SEQUENCE [LARGE SCALE GENOMIC DNA]</scope>
    <source>
        <strain evidence="9 10">CBS 131958</strain>
    </source>
</reference>
<comment type="caution">
    <text evidence="9">The sequence shown here is derived from an EMBL/GenBank/DDBJ whole genome shotgun (WGS) entry which is preliminary data.</text>
</comment>
<evidence type="ECO:0000256" key="6">
    <source>
        <dbReference type="ARBA" id="ARBA00023242"/>
    </source>
</evidence>
<dbReference type="VEuPathDB" id="FungiDB:AB675_12125"/>
<keyword evidence="1" id="KW-0479">Metal-binding</keyword>
<sequence length="430" mass="46143">MQCPQQREAVLSFPSFKEHRTSIDQRVVKANLTLPTPLPPPVWASLPSPPMSGSPPSEDPPSPRQIAGRRRKRSESLPPVTSAATSYPPPLPPPYVTPRPPQAEYTGYAGTQAPSAVLPYPPPQHMAYGAGPTVVAPPPSPTSQQFSSGQISPRTTRKNKAHVASACINCKKKHLRCDNARPCRRCVQSGKEDTCEDVVHKKRGRPPLRPEDPSMRRSLDSSMLTDPARRMQTTDPASYASGGSNPRSFRPLQAHPTYDPTRSQFQPGQPYGLYAAPSIGPSTATAMGQFVQSRNYPPSSYAPAPPLYAAPGPSARAIAPYPSNYGYSNEPLRAAPPTGYPGALFPRTQYPPPPPHGPAASAGGSPSLQLPPIRPTSDRPSVDPSLAGSADVRTQQYPPESSRGGTGTTRQPDPKRPKMDIQGILGPRHD</sequence>
<dbReference type="OrthoDB" id="5575144at2759"/>
<dbReference type="CDD" id="cd00067">
    <property type="entry name" value="GAL4"/>
    <property type="match status" value="1"/>
</dbReference>
<dbReference type="PROSITE" id="PS50048">
    <property type="entry name" value="ZN2_CY6_FUNGAL_2"/>
    <property type="match status" value="1"/>
</dbReference>
<dbReference type="SMART" id="SM00066">
    <property type="entry name" value="GAL4"/>
    <property type="match status" value="1"/>
</dbReference>
<dbReference type="GO" id="GO:0000981">
    <property type="term" value="F:DNA-binding transcription factor activity, RNA polymerase II-specific"/>
    <property type="evidence" value="ECO:0007669"/>
    <property type="project" value="InterPro"/>
</dbReference>
<gene>
    <name evidence="9" type="ORF">AB675_12125</name>
</gene>
<dbReference type="AlphaFoldDB" id="A0A0N1H1Q2"/>
<evidence type="ECO:0000313" key="10">
    <source>
        <dbReference type="Proteomes" id="UP000038010"/>
    </source>
</evidence>
<dbReference type="GO" id="GO:0008270">
    <property type="term" value="F:zinc ion binding"/>
    <property type="evidence" value="ECO:0007669"/>
    <property type="project" value="InterPro"/>
</dbReference>
<dbReference type="PANTHER" id="PTHR47659">
    <property type="entry name" value="ZN(II)2CYS6 TRANSCRIPTION FACTOR (EUROFUNG)-RELATED"/>
    <property type="match status" value="1"/>
</dbReference>
<dbReference type="InterPro" id="IPR036864">
    <property type="entry name" value="Zn2-C6_fun-type_DNA-bd_sf"/>
</dbReference>
<proteinExistence type="predicted"/>
<evidence type="ECO:0000256" key="3">
    <source>
        <dbReference type="ARBA" id="ARBA00023015"/>
    </source>
</evidence>
<keyword evidence="5" id="KW-0804">Transcription</keyword>
<dbReference type="PANTHER" id="PTHR47659:SF4">
    <property type="entry name" value="ZN(II)2CYS6 TRANSCRIPTION FACTOR (EUROFUNG)"/>
    <property type="match status" value="1"/>
</dbReference>
<evidence type="ECO:0000256" key="2">
    <source>
        <dbReference type="ARBA" id="ARBA00022833"/>
    </source>
</evidence>
<evidence type="ECO:0000256" key="7">
    <source>
        <dbReference type="SAM" id="MobiDB-lite"/>
    </source>
</evidence>
<dbReference type="GeneID" id="28732912"/>
<keyword evidence="6" id="KW-0539">Nucleus</keyword>
<keyword evidence="2" id="KW-0862">Zinc</keyword>
<dbReference type="InterPro" id="IPR001138">
    <property type="entry name" value="Zn2Cys6_DnaBD"/>
</dbReference>
<evidence type="ECO:0000256" key="4">
    <source>
        <dbReference type="ARBA" id="ARBA00023125"/>
    </source>
</evidence>